<feature type="signal peptide" evidence="1">
    <location>
        <begin position="1"/>
        <end position="18"/>
    </location>
</feature>
<evidence type="ECO:0000256" key="1">
    <source>
        <dbReference type="SAM" id="SignalP"/>
    </source>
</evidence>
<keyword evidence="1" id="KW-0732">Signal</keyword>
<reference evidence="2" key="1">
    <citation type="journal article" date="2023" name="PhytoFront">
        <title>Draft Genome Resources of Seven Strains of Tilletia horrida, Causal Agent of Kernel Smut of Rice.</title>
        <authorList>
            <person name="Khanal S."/>
            <person name="Antony Babu S."/>
            <person name="Zhou X.G."/>
        </authorList>
    </citation>
    <scope>NUCLEOTIDE SEQUENCE</scope>
    <source>
        <strain evidence="2">TX6</strain>
    </source>
</reference>
<gene>
    <name evidence="2" type="ORF">OC846_004653</name>
</gene>
<dbReference type="Proteomes" id="UP001176517">
    <property type="component" value="Unassembled WGS sequence"/>
</dbReference>
<evidence type="ECO:0000313" key="2">
    <source>
        <dbReference type="EMBL" id="KAK0547966.1"/>
    </source>
</evidence>
<comment type="caution">
    <text evidence="2">The sequence shown here is derived from an EMBL/GenBank/DDBJ whole genome shotgun (WGS) entry which is preliminary data.</text>
</comment>
<dbReference type="PANTHER" id="PTHR38705:SF1">
    <property type="entry name" value="PROTEIN RDS1"/>
    <property type="match status" value="1"/>
</dbReference>
<evidence type="ECO:0000313" key="3">
    <source>
        <dbReference type="Proteomes" id="UP001176517"/>
    </source>
</evidence>
<organism evidence="2 3">
    <name type="scientific">Tilletia horrida</name>
    <dbReference type="NCBI Taxonomy" id="155126"/>
    <lineage>
        <taxon>Eukaryota</taxon>
        <taxon>Fungi</taxon>
        <taxon>Dikarya</taxon>
        <taxon>Basidiomycota</taxon>
        <taxon>Ustilaginomycotina</taxon>
        <taxon>Exobasidiomycetes</taxon>
        <taxon>Tilletiales</taxon>
        <taxon>Tilletiaceae</taxon>
        <taxon>Tilletia</taxon>
    </lineage>
</organism>
<protein>
    <submittedName>
        <fullName evidence="2">Uncharacterized protein</fullName>
    </submittedName>
</protein>
<dbReference type="EMBL" id="JAPDMZ010000147">
    <property type="protein sequence ID" value="KAK0547966.1"/>
    <property type="molecule type" value="Genomic_DNA"/>
</dbReference>
<name>A0AAN6GLW0_9BASI</name>
<dbReference type="AlphaFoldDB" id="A0AAN6GLW0"/>
<feature type="chain" id="PRO_5042878484" evidence="1">
    <location>
        <begin position="19"/>
        <end position="402"/>
    </location>
</feature>
<dbReference type="InterPro" id="IPR039254">
    <property type="entry name" value="Rds1"/>
</dbReference>
<sequence length="402" mass="44712">MHFSTASLLLSLLTTAHALPSPSSFLGVDAILRRYGVTSRSPEAYAAQMPALANRHFKKPPPPPTSSRLVPKPDYRARTPFDWASIALALHQEYIELDAFNYAITRFTPAQWEEWGINPGYVHLIRYFGQQEEGHAAAFSNMLGPNTELPCNYSYPWANATSASVPGFIDWSQKSTQLGESGTIGWIPLLENPGPASIVQQAIVTESRQQFAFRQVEGLFPVTTWFKTGLTQPMHWTILSRWIPHCPKENTPLPWQIFPRLRVDNEPDAITAGRQAGGPSIAHNVTALTAPGRTVELSWDKPGYIQGPYHQRTQTNAEGPAKFVAWFGNLNVTYTPLENIDYHTLTATTKQPGVKIYPWSGQSVINGTSFVALVDRDVFVTPENLTLLNDHIVAGPEFYQAD</sequence>
<proteinExistence type="predicted"/>
<keyword evidence="3" id="KW-1185">Reference proteome</keyword>
<dbReference type="PANTHER" id="PTHR38705">
    <property type="entry name" value="PROTEIN RDS1"/>
    <property type="match status" value="1"/>
</dbReference>
<dbReference type="Pfam" id="PF13668">
    <property type="entry name" value="Ferritin_2"/>
    <property type="match status" value="1"/>
</dbReference>
<accession>A0AAN6GLW0</accession>